<evidence type="ECO:0000256" key="1">
    <source>
        <dbReference type="SAM" id="Phobius"/>
    </source>
</evidence>
<gene>
    <name evidence="2" type="primary">ORF214446</name>
</gene>
<feature type="transmembrane region" description="Helical" evidence="1">
    <location>
        <begin position="52"/>
        <end position="71"/>
    </location>
</feature>
<accession>A0A0B7BXE7</accession>
<name>A0A0B7BXE7_9EUPU</name>
<reference evidence="2" key="1">
    <citation type="submission" date="2014-12" db="EMBL/GenBank/DDBJ databases">
        <title>Insight into the proteome of Arion vulgaris.</title>
        <authorList>
            <person name="Aradska J."/>
            <person name="Bulat T."/>
            <person name="Smidak R."/>
            <person name="Sarate P."/>
            <person name="Gangsoo J."/>
            <person name="Sialana F."/>
            <person name="Bilban M."/>
            <person name="Lubec G."/>
        </authorList>
    </citation>
    <scope>NUCLEOTIDE SEQUENCE</scope>
    <source>
        <tissue evidence="2">Skin</tissue>
    </source>
</reference>
<proteinExistence type="predicted"/>
<dbReference type="EMBL" id="HACG01050171">
    <property type="protein sequence ID" value="CEK97036.1"/>
    <property type="molecule type" value="Transcribed_RNA"/>
</dbReference>
<keyword evidence="1" id="KW-1133">Transmembrane helix</keyword>
<feature type="non-terminal residue" evidence="2">
    <location>
        <position position="1"/>
    </location>
</feature>
<feature type="non-terminal residue" evidence="2">
    <location>
        <position position="82"/>
    </location>
</feature>
<evidence type="ECO:0000313" key="2">
    <source>
        <dbReference type="EMBL" id="CEK97036.1"/>
    </source>
</evidence>
<sequence length="82" mass="9721">IHNRQRDIQDTREKKQVDRGKQFIESLASWRGVKTISELISRKMIQSVVEEYYNLLLLAWHLMISLCLFYPRLGHMPSTNSC</sequence>
<organism evidence="2">
    <name type="scientific">Arion vulgaris</name>
    <dbReference type="NCBI Taxonomy" id="1028688"/>
    <lineage>
        <taxon>Eukaryota</taxon>
        <taxon>Metazoa</taxon>
        <taxon>Spiralia</taxon>
        <taxon>Lophotrochozoa</taxon>
        <taxon>Mollusca</taxon>
        <taxon>Gastropoda</taxon>
        <taxon>Heterobranchia</taxon>
        <taxon>Euthyneura</taxon>
        <taxon>Panpulmonata</taxon>
        <taxon>Eupulmonata</taxon>
        <taxon>Stylommatophora</taxon>
        <taxon>Helicina</taxon>
        <taxon>Arionoidea</taxon>
        <taxon>Arionidae</taxon>
        <taxon>Arion</taxon>
    </lineage>
</organism>
<dbReference type="AlphaFoldDB" id="A0A0B7BXE7"/>
<protein>
    <submittedName>
        <fullName evidence="2">Uncharacterized protein</fullName>
    </submittedName>
</protein>
<keyword evidence="1" id="KW-0472">Membrane</keyword>
<keyword evidence="1" id="KW-0812">Transmembrane</keyword>